<gene>
    <name evidence="1" type="ORF">MNBD_UNCLBAC01-1930</name>
</gene>
<name>A0A3B1DHR8_9ZZZZ</name>
<dbReference type="AlphaFoldDB" id="A0A3B1DHR8"/>
<reference evidence="1" key="1">
    <citation type="submission" date="2018-06" db="EMBL/GenBank/DDBJ databases">
        <authorList>
            <person name="Zhirakovskaya E."/>
        </authorList>
    </citation>
    <scope>NUCLEOTIDE SEQUENCE</scope>
</reference>
<organism evidence="1">
    <name type="scientific">hydrothermal vent metagenome</name>
    <dbReference type="NCBI Taxonomy" id="652676"/>
    <lineage>
        <taxon>unclassified sequences</taxon>
        <taxon>metagenomes</taxon>
        <taxon>ecological metagenomes</taxon>
    </lineage>
</organism>
<protein>
    <recommendedName>
        <fullName evidence="2">DUF4258 domain-containing protein</fullName>
    </recommendedName>
</protein>
<proteinExistence type="predicted"/>
<evidence type="ECO:0008006" key="2">
    <source>
        <dbReference type="Google" id="ProtNLM"/>
    </source>
</evidence>
<sequence>MKQIEWQVHARQRLVERGINIHLIRKALLAPDQVIFHRRQKIIHKRYYDMKREKEYLLRLFIEETSEKWIINSVYRTSKISKYWRVDL</sequence>
<dbReference type="EMBL" id="UOGJ01000067">
    <property type="protein sequence ID" value="VAX35624.1"/>
    <property type="molecule type" value="Genomic_DNA"/>
</dbReference>
<evidence type="ECO:0000313" key="1">
    <source>
        <dbReference type="EMBL" id="VAX35624.1"/>
    </source>
</evidence>
<accession>A0A3B1DHR8</accession>